<dbReference type="Pfam" id="PF00652">
    <property type="entry name" value="Ricin_B_lectin"/>
    <property type="match status" value="1"/>
</dbReference>
<evidence type="ECO:0000313" key="3">
    <source>
        <dbReference type="Proteomes" id="UP000675409"/>
    </source>
</evidence>
<protein>
    <submittedName>
        <fullName evidence="2">Ricin-type beta-trefoil lectin domain protein</fullName>
    </submittedName>
</protein>
<dbReference type="InterPro" id="IPR000772">
    <property type="entry name" value="Ricin_B_lectin"/>
</dbReference>
<dbReference type="SUPFAM" id="SSF50370">
    <property type="entry name" value="Ricin B-like lectins"/>
    <property type="match status" value="1"/>
</dbReference>
<accession>A0ABS1LJV1</accession>
<evidence type="ECO:0000259" key="1">
    <source>
        <dbReference type="Pfam" id="PF00652"/>
    </source>
</evidence>
<dbReference type="InterPro" id="IPR035992">
    <property type="entry name" value="Ricin_B-like_lectins"/>
</dbReference>
<feature type="domain" description="Ricin B lectin" evidence="1">
    <location>
        <begin position="4"/>
        <end position="76"/>
    </location>
</feature>
<sequence>MYGDLCVTLGGVLVAGSSLVIEDCAGTVEQQWDLNDDGTISAVGAPELCLATREDSWGLSLATCEAGATTQLWCHSASRDGRFTPGSVR</sequence>
<organism evidence="2 3">
    <name type="scientific">Myceligenerans indicum</name>
    <dbReference type="NCBI Taxonomy" id="2593663"/>
    <lineage>
        <taxon>Bacteria</taxon>
        <taxon>Bacillati</taxon>
        <taxon>Actinomycetota</taxon>
        <taxon>Actinomycetes</taxon>
        <taxon>Micrococcales</taxon>
        <taxon>Promicromonosporaceae</taxon>
        <taxon>Myceligenerans</taxon>
    </lineage>
</organism>
<dbReference type="RefSeq" id="WP_201846318.1">
    <property type="nucleotide sequence ID" value="NZ_JABBYC010000011.1"/>
</dbReference>
<evidence type="ECO:0000313" key="2">
    <source>
        <dbReference type="EMBL" id="MBL0886408.1"/>
    </source>
</evidence>
<gene>
    <name evidence="2" type="ORF">HGK34_09020</name>
</gene>
<proteinExistence type="predicted"/>
<comment type="caution">
    <text evidence="2">The sequence shown here is derived from an EMBL/GenBank/DDBJ whole genome shotgun (WGS) entry which is preliminary data.</text>
</comment>
<name>A0ABS1LJV1_9MICO</name>
<reference evidence="2 3" key="1">
    <citation type="journal article" date="2021" name="Arch. Microbiol.">
        <title>Myceligenerans indicum sp. nov., an actinobacterium isolated from mangrove sediment of Sundarbans, India.</title>
        <authorList>
            <person name="Asha K."/>
            <person name="Bhadury P."/>
        </authorList>
    </citation>
    <scope>NUCLEOTIDE SEQUENCE [LARGE SCALE GENOMIC DNA]</scope>
    <source>
        <strain evidence="2 3">I2</strain>
    </source>
</reference>
<dbReference type="PROSITE" id="PS50231">
    <property type="entry name" value="RICIN_B_LECTIN"/>
    <property type="match status" value="1"/>
</dbReference>
<dbReference type="Gene3D" id="2.80.10.50">
    <property type="match status" value="1"/>
</dbReference>
<dbReference type="Proteomes" id="UP000675409">
    <property type="component" value="Unassembled WGS sequence"/>
</dbReference>
<dbReference type="EMBL" id="JABBYC010000011">
    <property type="protein sequence ID" value="MBL0886408.1"/>
    <property type="molecule type" value="Genomic_DNA"/>
</dbReference>
<keyword evidence="3" id="KW-1185">Reference proteome</keyword>